<evidence type="ECO:0000256" key="1">
    <source>
        <dbReference type="ARBA" id="ARBA00022737"/>
    </source>
</evidence>
<sequence length="861" mass="90848">MGNQASLSERCLAACNSNKPAELKHIIKLISKDTNEGKLSVLETKDKDGQSCLFLCASKGHQECALTLLNNGVDVMTRMSDGGTALHAAVARQDEKMVELLLLHGADPFAANNKGVSPYQLVLLSCNTKIARRLERKAHFAGEADVRVTSMAGFSSSYKTRYLVVAPLRSQASAGGQIEGLLDDANRHLYMFSDRDSASSKCCLYLRGASVFRAGDAEAILRLSHGHQPITDSSLFTRKADGCTCVILKSSSKGQLRPPVSGQGISQAASNDQAAWMELLRSCHLDVRTVLPNTNAFLGSGKAGSEIKAGSLKPPVGSSAPPPAAATAAGVITLNPRSSADAGTQQYPGATMLLPGGAAGAQYNAPQAVQPPPADQNRSNSSHYGHYMYPSMPAHPHTSNSTYPYPAASWSGQPYPHSFPATQAPPYNTPSHPQYPQLHIGMLYMTNNLPSSASSATSQLPPQTVVQSAPAAAHGSTSSTAYYSADQQAPAPPLTWQPLQNNGGSGFIDAASSTTGGISTAPRHTHPFLPPHGDLHNNQGSHPLPGAAERTVARIPSASAASRTPPLIPTSPLTAHLRASTAQQQQRSIASAASQEGTTQQEGSQLAGGVDKQTSPLATQRQQLELKVSRHAEVQRQIQGPLSDRQSFPNASKETPSAPPLQYNPTPSGPSWIPQTCIRDEGPNDHPPPSSSTLGHPSDLNNFIDPVGGSTSSASQHYNPFAPSFPEPVKERPAPSAPPLAAPSAVSSSAAEASASGPSWHEAVAQVAFDYNNAAGNAFNASRHDNNRSRRDDYLDPSETFDTRHDGENWCVICLSAPPKAGFLHSGTVHKCVCKDCSTHIKVGDGCPVCRQPVQGILEVY</sequence>
<dbReference type="Pfam" id="PF12796">
    <property type="entry name" value="Ank_2"/>
    <property type="match status" value="1"/>
</dbReference>
<name>A0A250X8V2_9CHLO</name>
<feature type="region of interest" description="Disordered" evidence="4">
    <location>
        <begin position="362"/>
        <end position="388"/>
    </location>
</feature>
<feature type="compositionally biased region" description="Polar residues" evidence="4">
    <location>
        <begin position="612"/>
        <end position="623"/>
    </location>
</feature>
<evidence type="ECO:0000256" key="2">
    <source>
        <dbReference type="ARBA" id="ARBA00023043"/>
    </source>
</evidence>
<feature type="compositionally biased region" description="Low complexity" evidence="4">
    <location>
        <begin position="579"/>
        <end position="595"/>
    </location>
</feature>
<dbReference type="EMBL" id="BEGY01000041">
    <property type="protein sequence ID" value="GAX79349.1"/>
    <property type="molecule type" value="Genomic_DNA"/>
</dbReference>
<comment type="caution">
    <text evidence="5">The sequence shown here is derived from an EMBL/GenBank/DDBJ whole genome shotgun (WGS) entry which is preliminary data.</text>
</comment>
<protein>
    <submittedName>
        <fullName evidence="5">Uncharacterized protein</fullName>
    </submittedName>
</protein>
<feature type="compositionally biased region" description="Polar residues" evidence="4">
    <location>
        <begin position="691"/>
        <end position="701"/>
    </location>
</feature>
<dbReference type="Pfam" id="PF13920">
    <property type="entry name" value="zf-C3HC4_3"/>
    <property type="match status" value="1"/>
</dbReference>
<keyword evidence="2 3" id="KW-0040">ANK repeat</keyword>
<organism evidence="5 6">
    <name type="scientific">Chlamydomonas eustigma</name>
    <dbReference type="NCBI Taxonomy" id="1157962"/>
    <lineage>
        <taxon>Eukaryota</taxon>
        <taxon>Viridiplantae</taxon>
        <taxon>Chlorophyta</taxon>
        <taxon>core chlorophytes</taxon>
        <taxon>Chlorophyceae</taxon>
        <taxon>CS clade</taxon>
        <taxon>Chlamydomonadales</taxon>
        <taxon>Chlamydomonadaceae</taxon>
        <taxon>Chlamydomonas</taxon>
    </lineage>
</organism>
<dbReference type="InterPro" id="IPR036770">
    <property type="entry name" value="Ankyrin_rpt-contain_sf"/>
</dbReference>
<feature type="compositionally biased region" description="Polar residues" evidence="4">
    <location>
        <begin position="709"/>
        <end position="718"/>
    </location>
</feature>
<dbReference type="InterPro" id="IPR013083">
    <property type="entry name" value="Znf_RING/FYVE/PHD"/>
</dbReference>
<feature type="region of interest" description="Disordered" evidence="4">
    <location>
        <begin position="577"/>
        <end position="743"/>
    </location>
</feature>
<dbReference type="PANTHER" id="PTHR24171:SF9">
    <property type="entry name" value="ANKYRIN REPEAT DOMAIN-CONTAINING PROTEIN 39"/>
    <property type="match status" value="1"/>
</dbReference>
<dbReference type="PROSITE" id="PS50088">
    <property type="entry name" value="ANK_REPEAT"/>
    <property type="match status" value="1"/>
</dbReference>
<proteinExistence type="predicted"/>
<evidence type="ECO:0000256" key="4">
    <source>
        <dbReference type="SAM" id="MobiDB-lite"/>
    </source>
</evidence>
<feature type="repeat" description="ANK" evidence="3">
    <location>
        <begin position="81"/>
        <end position="113"/>
    </location>
</feature>
<keyword evidence="1" id="KW-0677">Repeat</keyword>
<dbReference type="PANTHER" id="PTHR24171">
    <property type="entry name" value="ANKYRIN REPEAT DOMAIN-CONTAINING PROTEIN 39-RELATED"/>
    <property type="match status" value="1"/>
</dbReference>
<dbReference type="OrthoDB" id="543902at2759"/>
<evidence type="ECO:0000313" key="6">
    <source>
        <dbReference type="Proteomes" id="UP000232323"/>
    </source>
</evidence>
<dbReference type="AlphaFoldDB" id="A0A250X8V2"/>
<dbReference type="SUPFAM" id="SSF48403">
    <property type="entry name" value="Ankyrin repeat"/>
    <property type="match status" value="1"/>
</dbReference>
<feature type="compositionally biased region" description="Polar residues" evidence="4">
    <location>
        <begin position="636"/>
        <end position="655"/>
    </location>
</feature>
<feature type="compositionally biased region" description="Polar residues" evidence="4">
    <location>
        <begin position="451"/>
        <end position="467"/>
    </location>
</feature>
<reference evidence="5 6" key="1">
    <citation type="submission" date="2017-08" db="EMBL/GenBank/DDBJ databases">
        <title>Acidophilic green algal genome provides insights into adaptation to an acidic environment.</title>
        <authorList>
            <person name="Hirooka S."/>
            <person name="Hirose Y."/>
            <person name="Kanesaki Y."/>
            <person name="Higuchi S."/>
            <person name="Fujiwara T."/>
            <person name="Onuma R."/>
            <person name="Era A."/>
            <person name="Ohbayashi R."/>
            <person name="Uzuka A."/>
            <person name="Nozaki H."/>
            <person name="Yoshikawa H."/>
            <person name="Miyagishima S.Y."/>
        </authorList>
    </citation>
    <scope>NUCLEOTIDE SEQUENCE [LARGE SCALE GENOMIC DNA]</scope>
    <source>
        <strain evidence="5 6">NIES-2499</strain>
    </source>
</reference>
<dbReference type="SMART" id="SM00248">
    <property type="entry name" value="ANK"/>
    <property type="match status" value="2"/>
</dbReference>
<evidence type="ECO:0000256" key="3">
    <source>
        <dbReference type="PROSITE-ProRule" id="PRU00023"/>
    </source>
</evidence>
<evidence type="ECO:0000313" key="5">
    <source>
        <dbReference type="EMBL" id="GAX79349.1"/>
    </source>
</evidence>
<feature type="region of interest" description="Disordered" evidence="4">
    <location>
        <begin position="451"/>
        <end position="546"/>
    </location>
</feature>
<dbReference type="Gene3D" id="3.30.40.10">
    <property type="entry name" value="Zinc/RING finger domain, C3HC4 (zinc finger)"/>
    <property type="match status" value="1"/>
</dbReference>
<dbReference type="PROSITE" id="PS50297">
    <property type="entry name" value="ANK_REP_REGION"/>
    <property type="match status" value="1"/>
</dbReference>
<feature type="compositionally biased region" description="Polar residues" evidence="4">
    <location>
        <begin position="475"/>
        <end position="487"/>
    </location>
</feature>
<gene>
    <name evidence="5" type="ORF">CEUSTIGMA_g6791.t1</name>
</gene>
<accession>A0A250X8V2</accession>
<dbReference type="STRING" id="1157962.A0A250X8V2"/>
<keyword evidence="6" id="KW-1185">Reference proteome</keyword>
<dbReference type="Proteomes" id="UP000232323">
    <property type="component" value="Unassembled WGS sequence"/>
</dbReference>
<dbReference type="Gene3D" id="1.25.40.20">
    <property type="entry name" value="Ankyrin repeat-containing domain"/>
    <property type="match status" value="1"/>
</dbReference>
<dbReference type="InterPro" id="IPR002110">
    <property type="entry name" value="Ankyrin_rpt"/>
</dbReference>